<dbReference type="Gramene" id="BGIOSGA013094-TA">
    <property type="protein sequence ID" value="BGIOSGA013094-PA"/>
    <property type="gene ID" value="BGIOSGA013094"/>
</dbReference>
<dbReference type="Gene3D" id="3.40.50.1820">
    <property type="entry name" value="alpha/beta hydrolase"/>
    <property type="match status" value="1"/>
</dbReference>
<proteinExistence type="predicted"/>
<evidence type="ECO:0008006" key="3">
    <source>
        <dbReference type="Google" id="ProtNLM"/>
    </source>
</evidence>
<accession>A2XJD0</accession>
<organism evidence="1 2">
    <name type="scientific">Oryza sativa subsp. indica</name>
    <name type="common">Rice</name>
    <dbReference type="NCBI Taxonomy" id="39946"/>
    <lineage>
        <taxon>Eukaryota</taxon>
        <taxon>Viridiplantae</taxon>
        <taxon>Streptophyta</taxon>
        <taxon>Embryophyta</taxon>
        <taxon>Tracheophyta</taxon>
        <taxon>Spermatophyta</taxon>
        <taxon>Magnoliopsida</taxon>
        <taxon>Liliopsida</taxon>
        <taxon>Poales</taxon>
        <taxon>Poaceae</taxon>
        <taxon>BOP clade</taxon>
        <taxon>Oryzoideae</taxon>
        <taxon>Oryzeae</taxon>
        <taxon>Oryzinae</taxon>
        <taxon>Oryza</taxon>
        <taxon>Oryza sativa</taxon>
    </lineage>
</organism>
<dbReference type="STRING" id="39946.A2XJD0"/>
<evidence type="ECO:0000313" key="2">
    <source>
        <dbReference type="Proteomes" id="UP000007015"/>
    </source>
</evidence>
<sequence length="349" mass="40905">MDAIITNSFGIVGATHIKKIDWDKAEHRRCIVACILKGTSVHANKEYNWLAPAWWKSFHFELYKELKEDDQFMFGAIYRYKPPASEPRHPSAPDYVFAFRGTMLTHARPCLDLYHNCKVVTNDLRNCRHFHRAVNEINGIVKTGTDVSVWLAGHSLGASFALDVGRHMMIKMDRNLPTYLFNPPQVSMAPVIKLLGFSNKIKNVLYEWSCKWKYALGNTKELRCHSERMEELFRKLSPWQPQLYVHEEDIVCQGFIDYFEQRERLFDRYPNITSLATMLSCRDMISCLIGEDKEQPHLLPSARLWKVKKQSHSEDAHGLKQWWMTNIELGWLSCELEPEHGKLYKWNRK</sequence>
<dbReference type="PANTHER" id="PTHR31479">
    <property type="entry name" value="ALPHA/BETA-HYDROLASES SUPERFAMILY PROTEIN"/>
    <property type="match status" value="1"/>
</dbReference>
<dbReference type="SUPFAM" id="SSF53474">
    <property type="entry name" value="alpha/beta-Hydrolases"/>
    <property type="match status" value="1"/>
</dbReference>
<dbReference type="OMA" id="FEYCPPV"/>
<name>A2XJD0_ORYSI</name>
<dbReference type="EMBL" id="CM000128">
    <property type="protein sequence ID" value="EAY90940.1"/>
    <property type="molecule type" value="Genomic_DNA"/>
</dbReference>
<keyword evidence="2" id="KW-1185">Reference proteome</keyword>
<dbReference type="HOGENOM" id="CLU_042725_0_1_1"/>
<gene>
    <name evidence="1" type="ORF">OsI_12554</name>
</gene>
<reference evidence="1 2" key="1">
    <citation type="journal article" date="2005" name="PLoS Biol.">
        <title>The genomes of Oryza sativa: a history of duplications.</title>
        <authorList>
            <person name="Yu J."/>
            <person name="Wang J."/>
            <person name="Lin W."/>
            <person name="Li S."/>
            <person name="Li H."/>
            <person name="Zhou J."/>
            <person name="Ni P."/>
            <person name="Dong W."/>
            <person name="Hu S."/>
            <person name="Zeng C."/>
            <person name="Zhang J."/>
            <person name="Zhang Y."/>
            <person name="Li R."/>
            <person name="Xu Z."/>
            <person name="Li S."/>
            <person name="Li X."/>
            <person name="Zheng H."/>
            <person name="Cong L."/>
            <person name="Lin L."/>
            <person name="Yin J."/>
            <person name="Geng J."/>
            <person name="Li G."/>
            <person name="Shi J."/>
            <person name="Liu J."/>
            <person name="Lv H."/>
            <person name="Li J."/>
            <person name="Wang J."/>
            <person name="Deng Y."/>
            <person name="Ran L."/>
            <person name="Shi X."/>
            <person name="Wang X."/>
            <person name="Wu Q."/>
            <person name="Li C."/>
            <person name="Ren X."/>
            <person name="Wang J."/>
            <person name="Wang X."/>
            <person name="Li D."/>
            <person name="Liu D."/>
            <person name="Zhang X."/>
            <person name="Ji Z."/>
            <person name="Zhao W."/>
            <person name="Sun Y."/>
            <person name="Zhang Z."/>
            <person name="Bao J."/>
            <person name="Han Y."/>
            <person name="Dong L."/>
            <person name="Ji J."/>
            <person name="Chen P."/>
            <person name="Wu S."/>
            <person name="Liu J."/>
            <person name="Xiao Y."/>
            <person name="Bu D."/>
            <person name="Tan J."/>
            <person name="Yang L."/>
            <person name="Ye C."/>
            <person name="Zhang J."/>
            <person name="Xu J."/>
            <person name="Zhou Y."/>
            <person name="Yu Y."/>
            <person name="Zhang B."/>
            <person name="Zhuang S."/>
            <person name="Wei H."/>
            <person name="Liu B."/>
            <person name="Lei M."/>
            <person name="Yu H."/>
            <person name="Li Y."/>
            <person name="Xu H."/>
            <person name="Wei S."/>
            <person name="He X."/>
            <person name="Fang L."/>
            <person name="Zhang Z."/>
            <person name="Zhang Y."/>
            <person name="Huang X."/>
            <person name="Su Z."/>
            <person name="Tong W."/>
            <person name="Li J."/>
            <person name="Tong Z."/>
            <person name="Li S."/>
            <person name="Ye J."/>
            <person name="Wang L."/>
            <person name="Fang L."/>
            <person name="Lei T."/>
            <person name="Chen C."/>
            <person name="Chen H."/>
            <person name="Xu Z."/>
            <person name="Li H."/>
            <person name="Huang H."/>
            <person name="Zhang F."/>
            <person name="Xu H."/>
            <person name="Li N."/>
            <person name="Zhao C."/>
            <person name="Li S."/>
            <person name="Dong L."/>
            <person name="Huang Y."/>
            <person name="Li L."/>
            <person name="Xi Y."/>
            <person name="Qi Q."/>
            <person name="Li W."/>
            <person name="Zhang B."/>
            <person name="Hu W."/>
            <person name="Zhang Y."/>
            <person name="Tian X."/>
            <person name="Jiao Y."/>
            <person name="Liang X."/>
            <person name="Jin J."/>
            <person name="Gao L."/>
            <person name="Zheng W."/>
            <person name="Hao B."/>
            <person name="Liu S."/>
            <person name="Wang W."/>
            <person name="Yuan L."/>
            <person name="Cao M."/>
            <person name="McDermott J."/>
            <person name="Samudrala R."/>
            <person name="Wang J."/>
            <person name="Wong G.K."/>
            <person name="Yang H."/>
        </authorList>
    </citation>
    <scope>NUCLEOTIDE SEQUENCE [LARGE SCALE GENOMIC DNA]</scope>
    <source>
        <strain evidence="2">cv. 93-11</strain>
    </source>
</reference>
<dbReference type="PANTHER" id="PTHR31479:SF25">
    <property type="entry name" value="OS07G0527900 PROTEIN"/>
    <property type="match status" value="1"/>
</dbReference>
<dbReference type="Proteomes" id="UP000007015">
    <property type="component" value="Chromosome 3"/>
</dbReference>
<dbReference type="InterPro" id="IPR029058">
    <property type="entry name" value="AB_hydrolase_fold"/>
</dbReference>
<protein>
    <recommendedName>
        <fullName evidence="3">Fungal lipase-like domain-containing protein</fullName>
    </recommendedName>
</protein>
<evidence type="ECO:0000313" key="1">
    <source>
        <dbReference type="EMBL" id="EAY90940.1"/>
    </source>
</evidence>
<dbReference type="AlphaFoldDB" id="A2XJD0"/>